<dbReference type="OrthoDB" id="408631at2759"/>
<gene>
    <name evidence="4" type="ORF">Glove_197g78</name>
</gene>
<feature type="compositionally biased region" description="Low complexity" evidence="2">
    <location>
        <begin position="492"/>
        <end position="504"/>
    </location>
</feature>
<feature type="region of interest" description="Disordered" evidence="2">
    <location>
        <begin position="1"/>
        <end position="21"/>
    </location>
</feature>
<dbReference type="InterPro" id="IPR013094">
    <property type="entry name" value="AB_hydrolase_3"/>
</dbReference>
<reference evidence="4 5" key="1">
    <citation type="submission" date="2018-08" db="EMBL/GenBank/DDBJ databases">
        <title>Genome and evolution of the arbuscular mycorrhizal fungus Diversispora epigaea (formerly Glomus versiforme) and its bacterial endosymbionts.</title>
        <authorList>
            <person name="Sun X."/>
            <person name="Fei Z."/>
            <person name="Harrison M."/>
        </authorList>
    </citation>
    <scope>NUCLEOTIDE SEQUENCE [LARGE SCALE GENOMIC DNA]</scope>
    <source>
        <strain evidence="4 5">IT104</strain>
    </source>
</reference>
<dbReference type="Pfam" id="PF07859">
    <property type="entry name" value="Abhydrolase_3"/>
    <property type="match status" value="1"/>
</dbReference>
<dbReference type="SUPFAM" id="SSF53474">
    <property type="entry name" value="alpha/beta-Hydrolases"/>
    <property type="match status" value="1"/>
</dbReference>
<dbReference type="InterPro" id="IPR029058">
    <property type="entry name" value="AB_hydrolase_fold"/>
</dbReference>
<dbReference type="STRING" id="1348612.A0A397INQ2"/>
<dbReference type="Proteomes" id="UP000266861">
    <property type="component" value="Unassembled WGS sequence"/>
</dbReference>
<sequence length="899" mass="102303">MNSNTSHRIDPGQEAVKKQREKLKKRWENDSFWHKLKHGPFASTLHSVILYPRVFLGHICSRPLHPSYTVRQEAAIRSIRRTMNSSLPVIRKNISFYESIMKTLYCTEPFVQMKGVNDVNGYWLGAELWKGQHSEATLFYIHGGGFVSSSSLMGLRALCYLLETLRTKYDRHVRAFAVEYSLAPENQFPTGLNDVERAYKWLASSDIPGSRNVFLCGDSAGGTMVLGLLQKLYSDNNFTTFAEKSIHPLGCILISPWVEASCESLSYFTNSKYDIISSYGCQLAVENYLFGKEGRSNVTEKRNTLRIIDWLNKVETNFDFVDNDGEDSNEKNNLRSSSIYNKENNRRSRSIYNNNNGKRNSINVKSEWMHEVVQVKTHSGEGIPTGRYSRGSRRSSQSSRRVHDSSVIININNDFSETDSLSPPKVQHEQNDNSSTSMKNFSKRNSKIRFSDSLEIHIQTDLDKTKNVKRGSWIRKSTQFYEIPLDSPPQSPKSSQSPQLLQSSQLPLQLPVSSNPFENPLISPLRTPKHILAKFPPLFISYGGKEIFRDDIEKFCKKCIESKKVDINDEKQSHSDVIIEIDEDMVHSYPILLTEFGKRSKNALSRMADFLNTHIPNVQSSSILRLDSEVINDKRSSSTTTNISNDSFITTTTATTATTNDTNRFNTYNIIKEVKNRFSTDEVITEILNRFDTDSVISDSGITDSITTESIITEVDYEAENIYRKNVAVEKMVPLTKEMVSPADPKRLSSASAASSSTLQPLRPVYIPIQPIHPIVSPKQPIYPSIKPIISSLQPIYHPRRNSFSPQRRFSHFSRFSQYSNTSKHFKDDNVNVQFRTNIVTPNDKLSRQSVISKETKFSKSTSIIRSSSTKSTKSKFLSPREVNSRSVSFIEPVSRSYY</sequence>
<proteinExistence type="predicted"/>
<accession>A0A397INQ2</accession>
<dbReference type="PANTHER" id="PTHR48081">
    <property type="entry name" value="AB HYDROLASE SUPERFAMILY PROTEIN C4A8.06C"/>
    <property type="match status" value="1"/>
</dbReference>
<evidence type="ECO:0000313" key="4">
    <source>
        <dbReference type="EMBL" id="RHZ76452.1"/>
    </source>
</evidence>
<feature type="compositionally biased region" description="Basic and acidic residues" evidence="2">
    <location>
        <begin position="7"/>
        <end position="18"/>
    </location>
</feature>
<feature type="domain" description="Alpha/beta hydrolase fold-3" evidence="3">
    <location>
        <begin position="138"/>
        <end position="297"/>
    </location>
</feature>
<organism evidence="4 5">
    <name type="scientific">Diversispora epigaea</name>
    <dbReference type="NCBI Taxonomy" id="1348612"/>
    <lineage>
        <taxon>Eukaryota</taxon>
        <taxon>Fungi</taxon>
        <taxon>Fungi incertae sedis</taxon>
        <taxon>Mucoromycota</taxon>
        <taxon>Glomeromycotina</taxon>
        <taxon>Glomeromycetes</taxon>
        <taxon>Diversisporales</taxon>
        <taxon>Diversisporaceae</taxon>
        <taxon>Diversispora</taxon>
    </lineage>
</organism>
<evidence type="ECO:0000256" key="2">
    <source>
        <dbReference type="SAM" id="MobiDB-lite"/>
    </source>
</evidence>
<evidence type="ECO:0000313" key="5">
    <source>
        <dbReference type="Proteomes" id="UP000266861"/>
    </source>
</evidence>
<keyword evidence="5" id="KW-1185">Reference proteome</keyword>
<dbReference type="GO" id="GO:0016787">
    <property type="term" value="F:hydrolase activity"/>
    <property type="evidence" value="ECO:0007669"/>
    <property type="project" value="UniProtKB-KW"/>
</dbReference>
<dbReference type="Gene3D" id="3.40.50.1820">
    <property type="entry name" value="alpha/beta hydrolase"/>
    <property type="match status" value="2"/>
</dbReference>
<dbReference type="PANTHER" id="PTHR48081:SF31">
    <property type="entry name" value="STERYL ACETYL HYDROLASE MUG81-RELATED"/>
    <property type="match status" value="1"/>
</dbReference>
<comment type="caution">
    <text evidence="4">The sequence shown here is derived from an EMBL/GenBank/DDBJ whole genome shotgun (WGS) entry which is preliminary data.</text>
</comment>
<feature type="region of interest" description="Disordered" evidence="2">
    <location>
        <begin position="321"/>
        <end position="362"/>
    </location>
</feature>
<keyword evidence="1" id="KW-0378">Hydrolase</keyword>
<dbReference type="AlphaFoldDB" id="A0A397INQ2"/>
<dbReference type="EMBL" id="PQFF01000185">
    <property type="protein sequence ID" value="RHZ76452.1"/>
    <property type="molecule type" value="Genomic_DNA"/>
</dbReference>
<feature type="region of interest" description="Disordered" evidence="2">
    <location>
        <begin position="484"/>
        <end position="504"/>
    </location>
</feature>
<feature type="compositionally biased region" description="Polar residues" evidence="2">
    <location>
        <begin position="407"/>
        <end position="421"/>
    </location>
</feature>
<protein>
    <recommendedName>
        <fullName evidence="3">Alpha/beta hydrolase fold-3 domain-containing protein</fullName>
    </recommendedName>
</protein>
<dbReference type="InterPro" id="IPR050300">
    <property type="entry name" value="GDXG_lipolytic_enzyme"/>
</dbReference>
<evidence type="ECO:0000256" key="1">
    <source>
        <dbReference type="ARBA" id="ARBA00022801"/>
    </source>
</evidence>
<feature type="region of interest" description="Disordered" evidence="2">
    <location>
        <begin position="375"/>
        <end position="444"/>
    </location>
</feature>
<name>A0A397INQ2_9GLOM</name>
<evidence type="ECO:0000259" key="3">
    <source>
        <dbReference type="Pfam" id="PF07859"/>
    </source>
</evidence>